<dbReference type="OrthoDB" id="4491990at2759"/>
<accession>A0A0C3H799</accession>
<name>A0A0C3H799_OIDMZ</name>
<feature type="transmembrane region" description="Helical" evidence="1">
    <location>
        <begin position="176"/>
        <end position="202"/>
    </location>
</feature>
<organism evidence="2 3">
    <name type="scientific">Oidiodendron maius (strain Zn)</name>
    <dbReference type="NCBI Taxonomy" id="913774"/>
    <lineage>
        <taxon>Eukaryota</taxon>
        <taxon>Fungi</taxon>
        <taxon>Dikarya</taxon>
        <taxon>Ascomycota</taxon>
        <taxon>Pezizomycotina</taxon>
        <taxon>Leotiomycetes</taxon>
        <taxon>Leotiomycetes incertae sedis</taxon>
        <taxon>Myxotrichaceae</taxon>
        <taxon>Oidiodendron</taxon>
    </lineage>
</organism>
<dbReference type="EMBL" id="KN832880">
    <property type="protein sequence ID" value="KIM98301.1"/>
    <property type="molecule type" value="Genomic_DNA"/>
</dbReference>
<evidence type="ECO:0000313" key="3">
    <source>
        <dbReference type="Proteomes" id="UP000054321"/>
    </source>
</evidence>
<dbReference type="Proteomes" id="UP000054321">
    <property type="component" value="Unassembled WGS sequence"/>
</dbReference>
<feature type="transmembrane region" description="Helical" evidence="1">
    <location>
        <begin position="149"/>
        <end position="170"/>
    </location>
</feature>
<reference evidence="3" key="2">
    <citation type="submission" date="2015-01" db="EMBL/GenBank/DDBJ databases">
        <title>Evolutionary Origins and Diversification of the Mycorrhizal Mutualists.</title>
        <authorList>
            <consortium name="DOE Joint Genome Institute"/>
            <consortium name="Mycorrhizal Genomics Consortium"/>
            <person name="Kohler A."/>
            <person name="Kuo A."/>
            <person name="Nagy L.G."/>
            <person name="Floudas D."/>
            <person name="Copeland A."/>
            <person name="Barry K.W."/>
            <person name="Cichocki N."/>
            <person name="Veneault-Fourrey C."/>
            <person name="LaButti K."/>
            <person name="Lindquist E.A."/>
            <person name="Lipzen A."/>
            <person name="Lundell T."/>
            <person name="Morin E."/>
            <person name="Murat C."/>
            <person name="Riley R."/>
            <person name="Ohm R."/>
            <person name="Sun H."/>
            <person name="Tunlid A."/>
            <person name="Henrissat B."/>
            <person name="Grigoriev I.V."/>
            <person name="Hibbett D.S."/>
            <person name="Martin F."/>
        </authorList>
    </citation>
    <scope>NUCLEOTIDE SEQUENCE [LARGE SCALE GENOMIC DNA]</scope>
    <source>
        <strain evidence="3">Zn</strain>
    </source>
</reference>
<dbReference type="AlphaFoldDB" id="A0A0C3H799"/>
<proteinExistence type="predicted"/>
<keyword evidence="3" id="KW-1185">Reference proteome</keyword>
<feature type="transmembrane region" description="Helical" evidence="1">
    <location>
        <begin position="114"/>
        <end position="137"/>
    </location>
</feature>
<dbReference type="HOGENOM" id="CLU_1300045_0_0_1"/>
<keyword evidence="1" id="KW-0472">Membrane</keyword>
<protein>
    <submittedName>
        <fullName evidence="2">Uncharacterized protein</fullName>
    </submittedName>
</protein>
<keyword evidence="1" id="KW-1133">Transmembrane helix</keyword>
<feature type="transmembrane region" description="Helical" evidence="1">
    <location>
        <begin position="49"/>
        <end position="72"/>
    </location>
</feature>
<evidence type="ECO:0000256" key="1">
    <source>
        <dbReference type="SAM" id="Phobius"/>
    </source>
</evidence>
<sequence length="212" mass="23738">MDMLRKLVPSRSMNYGNGSLRGFLAHLGCFDVSWIRAGLYTVIGGGFGVVLLLLLPATVFIPPVQFTIELIFLTLMGSRLTPRYNVLFSPVGNGHAVVHWGISQLISAPRLTLHPWAFLVLVVVSRMLLDLHLCTIFRHRKDLQWARRNVLFPTRTMVTAALGLLLLEYVGIRLVIYAKVIAVVFFYLVAFVVTMVPAAYIISSGKIRQIRS</sequence>
<keyword evidence="1" id="KW-0812">Transmembrane</keyword>
<evidence type="ECO:0000313" key="2">
    <source>
        <dbReference type="EMBL" id="KIM98301.1"/>
    </source>
</evidence>
<gene>
    <name evidence="2" type="ORF">OIDMADRAFT_56673</name>
</gene>
<dbReference type="InParanoid" id="A0A0C3H799"/>
<reference evidence="2 3" key="1">
    <citation type="submission" date="2014-04" db="EMBL/GenBank/DDBJ databases">
        <authorList>
            <consortium name="DOE Joint Genome Institute"/>
            <person name="Kuo A."/>
            <person name="Martino E."/>
            <person name="Perotto S."/>
            <person name="Kohler A."/>
            <person name="Nagy L.G."/>
            <person name="Floudas D."/>
            <person name="Copeland A."/>
            <person name="Barry K.W."/>
            <person name="Cichocki N."/>
            <person name="Veneault-Fourrey C."/>
            <person name="LaButti K."/>
            <person name="Lindquist E.A."/>
            <person name="Lipzen A."/>
            <person name="Lundell T."/>
            <person name="Morin E."/>
            <person name="Murat C."/>
            <person name="Sun H."/>
            <person name="Tunlid A."/>
            <person name="Henrissat B."/>
            <person name="Grigoriev I.V."/>
            <person name="Hibbett D.S."/>
            <person name="Martin F."/>
            <person name="Nordberg H.P."/>
            <person name="Cantor M.N."/>
            <person name="Hua S.X."/>
        </authorList>
    </citation>
    <scope>NUCLEOTIDE SEQUENCE [LARGE SCALE GENOMIC DNA]</scope>
    <source>
        <strain evidence="2 3">Zn</strain>
    </source>
</reference>